<organism evidence="7 8">
    <name type="scientific">Trichoderma simmonsii</name>
    <dbReference type="NCBI Taxonomy" id="1491479"/>
    <lineage>
        <taxon>Eukaryota</taxon>
        <taxon>Fungi</taxon>
        <taxon>Dikarya</taxon>
        <taxon>Ascomycota</taxon>
        <taxon>Pezizomycotina</taxon>
        <taxon>Sordariomycetes</taxon>
        <taxon>Hypocreomycetidae</taxon>
        <taxon>Hypocreales</taxon>
        <taxon>Hypocreaceae</taxon>
        <taxon>Trichoderma</taxon>
    </lineage>
</organism>
<evidence type="ECO:0000256" key="1">
    <source>
        <dbReference type="ARBA" id="ARBA00004123"/>
    </source>
</evidence>
<dbReference type="EMBL" id="CP075865">
    <property type="protein sequence ID" value="QYS96706.1"/>
    <property type="molecule type" value="Genomic_DNA"/>
</dbReference>
<gene>
    <name evidence="7" type="ORF">H0G86_003945</name>
</gene>
<evidence type="ECO:0000256" key="2">
    <source>
        <dbReference type="ARBA" id="ARBA00023015"/>
    </source>
</evidence>
<evidence type="ECO:0000256" key="4">
    <source>
        <dbReference type="ARBA" id="ARBA00023163"/>
    </source>
</evidence>
<reference evidence="7 8" key="1">
    <citation type="journal article" date="2021" name="BMC Genomics">
        <title>Telomere-to-telomere genome assembly of asparaginase-producing Trichoderma simmonsii.</title>
        <authorList>
            <person name="Chung D."/>
            <person name="Kwon Y.M."/>
            <person name="Yang Y."/>
        </authorList>
    </citation>
    <scope>NUCLEOTIDE SEQUENCE [LARGE SCALE GENOMIC DNA]</scope>
    <source>
        <strain evidence="7 8">GH-Sj1</strain>
    </source>
</reference>
<name>A0A8G0PCZ7_9HYPO</name>
<dbReference type="InterPro" id="IPR036864">
    <property type="entry name" value="Zn2-C6_fun-type_DNA-bd_sf"/>
</dbReference>
<dbReference type="PANTHER" id="PTHR31845:SF18">
    <property type="entry name" value="ZN(II)2CYS6 TRANSCRIPTION FACTOR (EUROFUNG)"/>
    <property type="match status" value="1"/>
</dbReference>
<evidence type="ECO:0000256" key="3">
    <source>
        <dbReference type="ARBA" id="ARBA00023125"/>
    </source>
</evidence>
<proteinExistence type="predicted"/>
<keyword evidence="8" id="KW-1185">Reference proteome</keyword>
<dbReference type="GO" id="GO:0000976">
    <property type="term" value="F:transcription cis-regulatory region binding"/>
    <property type="evidence" value="ECO:0007669"/>
    <property type="project" value="TreeGrafter"/>
</dbReference>
<feature type="region of interest" description="Disordered" evidence="6">
    <location>
        <begin position="110"/>
        <end position="142"/>
    </location>
</feature>
<protein>
    <submittedName>
        <fullName evidence="7">Zn2Cys6 transcription factor</fullName>
    </submittedName>
</protein>
<evidence type="ECO:0000256" key="6">
    <source>
        <dbReference type="SAM" id="MobiDB-lite"/>
    </source>
</evidence>
<dbReference type="GO" id="GO:0008270">
    <property type="term" value="F:zinc ion binding"/>
    <property type="evidence" value="ECO:0007669"/>
    <property type="project" value="InterPro"/>
</dbReference>
<accession>A0A8G0PCZ7</accession>
<dbReference type="AlphaFoldDB" id="A0A8G0PCZ7"/>
<evidence type="ECO:0000313" key="7">
    <source>
        <dbReference type="EMBL" id="QYS96706.1"/>
    </source>
</evidence>
<evidence type="ECO:0000256" key="5">
    <source>
        <dbReference type="ARBA" id="ARBA00023242"/>
    </source>
</evidence>
<feature type="compositionally biased region" description="Basic and acidic residues" evidence="6">
    <location>
        <begin position="175"/>
        <end position="186"/>
    </location>
</feature>
<keyword evidence="2" id="KW-0805">Transcription regulation</keyword>
<keyword evidence="5" id="KW-0539">Nucleus</keyword>
<dbReference type="Proteomes" id="UP000826661">
    <property type="component" value="Chromosome II"/>
</dbReference>
<feature type="region of interest" description="Disordered" evidence="6">
    <location>
        <begin position="173"/>
        <end position="198"/>
    </location>
</feature>
<dbReference type="InterPro" id="IPR051089">
    <property type="entry name" value="prtT"/>
</dbReference>
<dbReference type="GO" id="GO:0000981">
    <property type="term" value="F:DNA-binding transcription factor activity, RNA polymerase II-specific"/>
    <property type="evidence" value="ECO:0007669"/>
    <property type="project" value="InterPro"/>
</dbReference>
<dbReference type="GO" id="GO:0005634">
    <property type="term" value="C:nucleus"/>
    <property type="evidence" value="ECO:0007669"/>
    <property type="project" value="UniProtKB-SubCell"/>
</dbReference>
<evidence type="ECO:0000313" key="8">
    <source>
        <dbReference type="Proteomes" id="UP000826661"/>
    </source>
</evidence>
<comment type="subcellular location">
    <subcellularLocation>
        <location evidence="1">Nucleus</location>
    </subcellularLocation>
</comment>
<sequence>MVRTAGRSAPYGQACLSCFKTKCKCIPRLEGSGCERCHRLKRPCHPADVLRRRSDKKQNSPDDRIAKLEGTLGQLVSLLQAGNVNVDIMNSIGNVGNIGNMGDIHGDRVSVWSQQQQQQHQQQNSPPQQDQHQHQEQQQLPQSQPMLEVETAEHHPATLMQTPPSVTYQDVVAEGSRRSDTVEDPRNSFNDEDEHTGTCVTGATAPWWATDNTNGFNANSISLATPPSTVLDAFMSPSVSPPSASVSLDTFRSRMLHHFPFVHLPTHLTTEQLRIERPFLFRAILCVTSASSEDKRESSLELKRVLCEMAFLQLSPHQKQQQPQQTVDLLLGLLVYIAWGWEHLHSRRSLSRLMAVATSLAGELRSLDQTAPDITHTISQLEPRGGLDDVYNNTAATTITAATVLGAGWNNARLYLERQRAILGCFVLGSAVSAYFSQVDAPRWVTQMDEGLAAITASGSSSVGAEGVSDAALAIQVRLQLLAMKATQVRERAQLPDHPPPETLSPQALLYIKGLMGQLQEVRASVPQAFQQHFVLLAQTYYTEMCIIDTIHTPPSTRGPPARPPPPTCGPTRLSCYWQSALAIKSCTSTFLTLSPSGLLGVSFIQWAQLARCVATLHQLSAYQEPGWDPAALRDLVNLPALISCMADKLELAAAEAGEHPMSADGVFAQLARGLRSYKPDYHDRGLLAQQEEARRKAEERDGAVTRADVDVVTATATATDANSDALTYGQEAGYLMSPTLWLDQFFVDFKD</sequence>
<keyword evidence="3" id="KW-0238">DNA-binding</keyword>
<dbReference type="PANTHER" id="PTHR31845">
    <property type="entry name" value="FINGER DOMAIN PROTEIN, PUTATIVE-RELATED"/>
    <property type="match status" value="1"/>
</dbReference>
<feature type="compositionally biased region" description="Low complexity" evidence="6">
    <location>
        <begin position="113"/>
        <end position="142"/>
    </location>
</feature>
<keyword evidence="4" id="KW-0804">Transcription</keyword>
<dbReference type="Gene3D" id="4.10.240.10">
    <property type="entry name" value="Zn(2)-C6 fungal-type DNA-binding domain"/>
    <property type="match status" value="1"/>
</dbReference>